<dbReference type="InterPro" id="IPR002110">
    <property type="entry name" value="Ankyrin_rpt"/>
</dbReference>
<evidence type="ECO:0000256" key="4">
    <source>
        <dbReference type="SAM" id="MobiDB-lite"/>
    </source>
</evidence>
<evidence type="ECO:0000313" key="6">
    <source>
        <dbReference type="RefSeq" id="XP_035699139.1"/>
    </source>
</evidence>
<dbReference type="AlphaFoldDB" id="A0A9J7NCP6"/>
<dbReference type="RefSeq" id="XP_035699139.1">
    <property type="nucleotide sequence ID" value="XM_035843246.1"/>
</dbReference>
<feature type="repeat" description="ANK" evidence="3">
    <location>
        <begin position="1"/>
        <end position="31"/>
    </location>
</feature>
<gene>
    <name evidence="6" type="primary">LOC118431850</name>
</gene>
<accession>A0A9J7NCP6</accession>
<feature type="compositionally biased region" description="Polar residues" evidence="4">
    <location>
        <begin position="268"/>
        <end position="282"/>
    </location>
</feature>
<organism evidence="5 6">
    <name type="scientific">Branchiostoma floridae</name>
    <name type="common">Florida lancelet</name>
    <name type="synonym">Amphioxus</name>
    <dbReference type="NCBI Taxonomy" id="7739"/>
    <lineage>
        <taxon>Eukaryota</taxon>
        <taxon>Metazoa</taxon>
        <taxon>Chordata</taxon>
        <taxon>Cephalochordata</taxon>
        <taxon>Leptocardii</taxon>
        <taxon>Amphioxiformes</taxon>
        <taxon>Branchiostomatidae</taxon>
        <taxon>Branchiostoma</taxon>
    </lineage>
</organism>
<sequence>MGILHRAVLDGRVHQVRLLVSIGVSLEERDRGGLTPLMLTCYVDKEESGLRIARILARSGAYLNVEDSAGMNVLHHACKAGKYGIVAFLLDEDAMVTNSPDKLGNTPLNYAAINGNPQLVKLLVNSLTRYRVDIDHRNKEGFTALLLATKYGHYQASQILLREGRASTRVRDNEHFMNPSEWAKKSHSIHTRYMRQKTAATRRIMTGKFGPPSASDSDSSRSTTSSLSASDRSISPTTIARSERLSMAPSPRKTTAVSLSFPQLRPQRFTSHSNTNSCSFQEQHLRPLLTTIRQRSAKEGRPFSSSTIASSASIPSSSSSSVTLIEAPPEEVRDVENNQLRTIFQLYEKDLRWRPKSLPIPTISLTPPPSPRPLLNPQQREGSFVSVFTAGTALTTAGSGVGLTVE</sequence>
<feature type="region of interest" description="Disordered" evidence="4">
    <location>
        <begin position="296"/>
        <end position="322"/>
    </location>
</feature>
<keyword evidence="5" id="KW-1185">Reference proteome</keyword>
<dbReference type="OrthoDB" id="5406014at2759"/>
<reference evidence="5" key="1">
    <citation type="journal article" date="2020" name="Nat. Ecol. Evol.">
        <title>Deeply conserved synteny resolves early events in vertebrate evolution.</title>
        <authorList>
            <person name="Simakov O."/>
            <person name="Marletaz F."/>
            <person name="Yue J.X."/>
            <person name="O'Connell B."/>
            <person name="Jenkins J."/>
            <person name="Brandt A."/>
            <person name="Calef R."/>
            <person name="Tung C.H."/>
            <person name="Huang T.K."/>
            <person name="Schmutz J."/>
            <person name="Satoh N."/>
            <person name="Yu J.K."/>
            <person name="Putnam N.H."/>
            <person name="Green R.E."/>
            <person name="Rokhsar D.S."/>
        </authorList>
    </citation>
    <scope>NUCLEOTIDE SEQUENCE [LARGE SCALE GENOMIC DNA]</scope>
    <source>
        <strain evidence="5">S238N-H82</strain>
    </source>
</reference>
<proteinExistence type="predicted"/>
<dbReference type="SUPFAM" id="SSF48403">
    <property type="entry name" value="Ankyrin repeat"/>
    <property type="match status" value="1"/>
</dbReference>
<dbReference type="PROSITE" id="PS50088">
    <property type="entry name" value="ANK_REPEAT"/>
    <property type="match status" value="3"/>
</dbReference>
<keyword evidence="2 3" id="KW-0040">ANK repeat</keyword>
<feature type="compositionally biased region" description="Low complexity" evidence="4">
    <location>
        <begin position="213"/>
        <end position="235"/>
    </location>
</feature>
<feature type="repeat" description="ANK" evidence="3">
    <location>
        <begin position="32"/>
        <end position="68"/>
    </location>
</feature>
<evidence type="ECO:0000313" key="5">
    <source>
        <dbReference type="Proteomes" id="UP000001554"/>
    </source>
</evidence>
<keyword evidence="1" id="KW-0677">Repeat</keyword>
<evidence type="ECO:0000256" key="2">
    <source>
        <dbReference type="ARBA" id="ARBA00023043"/>
    </source>
</evidence>
<dbReference type="Gene3D" id="1.25.40.20">
    <property type="entry name" value="Ankyrin repeat-containing domain"/>
    <property type="match status" value="1"/>
</dbReference>
<dbReference type="Proteomes" id="UP000001554">
    <property type="component" value="Chromosome 15"/>
</dbReference>
<dbReference type="SMART" id="SM00248">
    <property type="entry name" value="ANK"/>
    <property type="match status" value="4"/>
</dbReference>
<dbReference type="Pfam" id="PF12796">
    <property type="entry name" value="Ank_2"/>
    <property type="match status" value="2"/>
</dbReference>
<feature type="region of interest" description="Disordered" evidence="4">
    <location>
        <begin position="194"/>
        <end position="282"/>
    </location>
</feature>
<dbReference type="InterPro" id="IPR036770">
    <property type="entry name" value="Ankyrin_rpt-contain_sf"/>
</dbReference>
<evidence type="ECO:0000256" key="3">
    <source>
        <dbReference type="PROSITE-ProRule" id="PRU00023"/>
    </source>
</evidence>
<dbReference type="GeneID" id="118431850"/>
<dbReference type="KEGG" id="bfo:118431850"/>
<feature type="compositionally biased region" description="Low complexity" evidence="4">
    <location>
        <begin position="304"/>
        <end position="321"/>
    </location>
</feature>
<dbReference type="PANTHER" id="PTHR24173">
    <property type="entry name" value="ANKYRIN REPEAT CONTAINING"/>
    <property type="match status" value="1"/>
</dbReference>
<feature type="repeat" description="ANK" evidence="3">
    <location>
        <begin position="103"/>
        <end position="139"/>
    </location>
</feature>
<feature type="compositionally biased region" description="Polar residues" evidence="4">
    <location>
        <begin position="252"/>
        <end position="261"/>
    </location>
</feature>
<dbReference type="PROSITE" id="PS50297">
    <property type="entry name" value="ANK_REP_REGION"/>
    <property type="match status" value="1"/>
</dbReference>
<evidence type="ECO:0000256" key="1">
    <source>
        <dbReference type="ARBA" id="ARBA00022737"/>
    </source>
</evidence>
<reference evidence="6" key="2">
    <citation type="submission" date="2025-08" db="UniProtKB">
        <authorList>
            <consortium name="RefSeq"/>
        </authorList>
    </citation>
    <scope>IDENTIFICATION</scope>
    <source>
        <strain evidence="6">S238N-H82</strain>
        <tissue evidence="6">Testes</tissue>
    </source>
</reference>
<name>A0A9J7NCP6_BRAFL</name>
<dbReference type="PANTHER" id="PTHR24173:SF74">
    <property type="entry name" value="ANKYRIN REPEAT DOMAIN-CONTAINING PROTEIN 16"/>
    <property type="match status" value="1"/>
</dbReference>
<protein>
    <submittedName>
        <fullName evidence="6">Protein MGA2-like</fullName>
    </submittedName>
</protein>
<dbReference type="OMA" id="VEDSAGM"/>